<feature type="compositionally biased region" description="Low complexity" evidence="3">
    <location>
        <begin position="202"/>
        <end position="211"/>
    </location>
</feature>
<feature type="region of interest" description="Disordered" evidence="3">
    <location>
        <begin position="990"/>
        <end position="1016"/>
    </location>
</feature>
<evidence type="ECO:0000259" key="4">
    <source>
        <dbReference type="PROSITE" id="PS51166"/>
    </source>
</evidence>
<dbReference type="Pfam" id="PF02358">
    <property type="entry name" value="Trehalose_PPase"/>
    <property type="match status" value="1"/>
</dbReference>
<dbReference type="GO" id="GO:0005829">
    <property type="term" value="C:cytosol"/>
    <property type="evidence" value="ECO:0007669"/>
    <property type="project" value="TreeGrafter"/>
</dbReference>
<dbReference type="Pfam" id="PF00982">
    <property type="entry name" value="Glyco_transf_20"/>
    <property type="match status" value="1"/>
</dbReference>
<dbReference type="Gene3D" id="2.60.40.10">
    <property type="entry name" value="Immunoglobulins"/>
    <property type="match status" value="1"/>
</dbReference>
<dbReference type="FunFam" id="3.40.50.1000:FF:000052">
    <property type="entry name" value="Alpha,alpha-trehalose-phosphate synthase [UDP-forming] 6"/>
    <property type="match status" value="1"/>
</dbReference>
<name>U6MHM9_EIMMA</name>
<organism evidence="5 6">
    <name type="scientific">Eimeria maxima</name>
    <name type="common">Coccidian parasite</name>
    <dbReference type="NCBI Taxonomy" id="5804"/>
    <lineage>
        <taxon>Eukaryota</taxon>
        <taxon>Sar</taxon>
        <taxon>Alveolata</taxon>
        <taxon>Apicomplexa</taxon>
        <taxon>Conoidasida</taxon>
        <taxon>Coccidia</taxon>
        <taxon>Eucoccidiorida</taxon>
        <taxon>Eimeriorina</taxon>
        <taxon>Eimeriidae</taxon>
        <taxon>Eimeria</taxon>
    </lineage>
</organism>
<dbReference type="CDD" id="cd01627">
    <property type="entry name" value="HAD_TPP"/>
    <property type="match status" value="1"/>
</dbReference>
<evidence type="ECO:0000313" key="5">
    <source>
        <dbReference type="EMBL" id="CDJ61145.1"/>
    </source>
</evidence>
<dbReference type="Pfam" id="PF00686">
    <property type="entry name" value="CBM_20"/>
    <property type="match status" value="1"/>
</dbReference>
<keyword evidence="6" id="KW-1185">Reference proteome</keyword>
<feature type="region of interest" description="Disordered" evidence="3">
    <location>
        <begin position="202"/>
        <end position="225"/>
    </location>
</feature>
<comment type="similarity">
    <text evidence="2">In the C-terminal section; belongs to the trehalose phosphatase family.</text>
</comment>
<dbReference type="InterPro" id="IPR002044">
    <property type="entry name" value="CBM20"/>
</dbReference>
<protein>
    <submittedName>
        <fullName evidence="5">Trehalose-6-phosphate synthase domain-containing protein, putative</fullName>
    </submittedName>
</protein>
<dbReference type="PROSITE" id="PS51166">
    <property type="entry name" value="CBM20"/>
    <property type="match status" value="1"/>
</dbReference>
<dbReference type="Gene3D" id="3.30.70.1020">
    <property type="entry name" value="Trehalose-6-phosphate phosphatase related protein, domain 2"/>
    <property type="match status" value="1"/>
</dbReference>
<dbReference type="PANTHER" id="PTHR10788">
    <property type="entry name" value="TREHALOSE-6-PHOSPHATE SYNTHASE"/>
    <property type="match status" value="1"/>
</dbReference>
<dbReference type="GO" id="GO:2001070">
    <property type="term" value="F:starch binding"/>
    <property type="evidence" value="ECO:0007669"/>
    <property type="project" value="InterPro"/>
</dbReference>
<dbReference type="Gene3D" id="3.40.50.1000">
    <property type="entry name" value="HAD superfamily/HAD-like"/>
    <property type="match status" value="1"/>
</dbReference>
<evidence type="ECO:0000313" key="6">
    <source>
        <dbReference type="Proteomes" id="UP000030763"/>
    </source>
</evidence>
<dbReference type="InterPro" id="IPR001830">
    <property type="entry name" value="Glyco_trans_20"/>
</dbReference>
<dbReference type="InterPro" id="IPR003337">
    <property type="entry name" value="Trehalose_PPase"/>
</dbReference>
<dbReference type="SUPFAM" id="SSF56784">
    <property type="entry name" value="HAD-like"/>
    <property type="match status" value="1"/>
</dbReference>
<feature type="region of interest" description="Disordered" evidence="3">
    <location>
        <begin position="114"/>
        <end position="133"/>
    </location>
</feature>
<dbReference type="InterPro" id="IPR023214">
    <property type="entry name" value="HAD_sf"/>
</dbReference>
<reference evidence="5" key="1">
    <citation type="submission" date="2013-10" db="EMBL/GenBank/DDBJ databases">
        <title>Genomic analysis of the causative agents of coccidiosis in chickens.</title>
        <authorList>
            <person name="Reid A.J."/>
            <person name="Blake D."/>
            <person name="Billington K."/>
            <person name="Browne H."/>
            <person name="Dunn M."/>
            <person name="Hung S."/>
            <person name="Kawahara F."/>
            <person name="Miranda-Saavedra D."/>
            <person name="Mourier T."/>
            <person name="Nagra H."/>
            <person name="Otto T.D."/>
            <person name="Rawlings N."/>
            <person name="Sanchez A."/>
            <person name="Sanders M."/>
            <person name="Subramaniam C."/>
            <person name="Tay Y."/>
            <person name="Dear P."/>
            <person name="Doerig C."/>
            <person name="Gruber A."/>
            <person name="Parkinson J."/>
            <person name="Shirley M."/>
            <person name="Wan K.L."/>
            <person name="Berriman M."/>
            <person name="Tomley F."/>
            <person name="Pain A."/>
        </authorList>
    </citation>
    <scope>NUCLEOTIDE SEQUENCE [LARGE SCALE GENOMIC DNA]</scope>
    <source>
        <strain evidence="5">Weybridge</strain>
    </source>
</reference>
<dbReference type="InterPro" id="IPR006379">
    <property type="entry name" value="HAD-SF_hydro_IIB"/>
</dbReference>
<feature type="domain" description="CBM20" evidence="4">
    <location>
        <begin position="1"/>
        <end position="108"/>
    </location>
</feature>
<gene>
    <name evidence="5" type="ORF">EMWEY_00038480</name>
</gene>
<comment type="similarity">
    <text evidence="1">In the N-terminal section; belongs to the glycosyltransferase 20 family.</text>
</comment>
<dbReference type="InterPro" id="IPR036412">
    <property type="entry name" value="HAD-like_sf"/>
</dbReference>
<accession>U6MHM9</accession>
<evidence type="ECO:0000256" key="2">
    <source>
        <dbReference type="ARBA" id="ARBA00006330"/>
    </source>
</evidence>
<dbReference type="RefSeq" id="XP_013337795.1">
    <property type="nucleotide sequence ID" value="XM_013482341.1"/>
</dbReference>
<dbReference type="SMART" id="SM01065">
    <property type="entry name" value="CBM_2"/>
    <property type="match status" value="1"/>
</dbReference>
<dbReference type="VEuPathDB" id="ToxoDB:EMWEY_00038480"/>
<dbReference type="GeneID" id="25337834"/>
<evidence type="ECO:0000256" key="1">
    <source>
        <dbReference type="ARBA" id="ARBA00005409"/>
    </source>
</evidence>
<dbReference type="CDD" id="cd03788">
    <property type="entry name" value="GT20_TPS"/>
    <property type="match status" value="1"/>
</dbReference>
<dbReference type="NCBIfam" id="TIGR01484">
    <property type="entry name" value="HAD-SF-IIB"/>
    <property type="match status" value="1"/>
</dbReference>
<dbReference type="PANTHER" id="PTHR10788:SF94">
    <property type="entry name" value="ALPHA,ALPHA-TREHALOSE-PHOSPHATE SYNTHASE [UDP-FORMING] 5"/>
    <property type="match status" value="1"/>
</dbReference>
<dbReference type="GO" id="GO:0005992">
    <property type="term" value="P:trehalose biosynthetic process"/>
    <property type="evidence" value="ECO:0007669"/>
    <property type="project" value="InterPro"/>
</dbReference>
<feature type="compositionally biased region" description="Basic and acidic residues" evidence="3">
    <location>
        <begin position="123"/>
        <end position="133"/>
    </location>
</feature>
<dbReference type="OMA" id="TSWDKRR"/>
<reference evidence="5" key="2">
    <citation type="submission" date="2013-10" db="EMBL/GenBank/DDBJ databases">
        <authorList>
            <person name="Aslett M."/>
        </authorList>
    </citation>
    <scope>NUCLEOTIDE SEQUENCE [LARGE SCALE GENOMIC DNA]</scope>
    <source>
        <strain evidence="5">Weybridge</strain>
    </source>
</reference>
<dbReference type="SUPFAM" id="SSF49452">
    <property type="entry name" value="Starch-binding domain-like"/>
    <property type="match status" value="1"/>
</dbReference>
<dbReference type="OrthoDB" id="755951at2759"/>
<dbReference type="AlphaFoldDB" id="U6MHM9"/>
<dbReference type="SUPFAM" id="SSF53756">
    <property type="entry name" value="UDP-Glycosyltransferase/glycogen phosphorylase"/>
    <property type="match status" value="1"/>
</dbReference>
<evidence type="ECO:0000256" key="3">
    <source>
        <dbReference type="SAM" id="MobiDB-lite"/>
    </source>
</evidence>
<dbReference type="GO" id="GO:0004805">
    <property type="term" value="F:trehalose-phosphatase activity"/>
    <property type="evidence" value="ECO:0007669"/>
    <property type="project" value="TreeGrafter"/>
</dbReference>
<feature type="compositionally biased region" description="Polar residues" evidence="3">
    <location>
        <begin position="995"/>
        <end position="1004"/>
    </location>
</feature>
<sequence length="1040" mass="114651">MRALYTRTFFRVVIPTEFGEKVAVVGSESQLGNWQVARCHELVTNEDVVPAWFSKKPAMLPLKKKVAYKYVILNDRNEIVRWEEIEGNRELTPTGVEMLVEDDNGFIRSKTSCDLTGDAAPETQEKREDMPQGAADLRERLLSAKEGFAEIDENDSLVVVSLELPLRVVRVATHQNSASEAAAIAAAAAAAGAAAAGTAGAEPSAAAEGAPSSPPTPSAAPEEAGAAGAAAAAASGTPAGGAAGAGAGAVAGAAAAGGGPVPQQRDGSGALVPFLRSSRGRFELRPSKCTLLPSLLHLRGKTKLAVSFFGFPGVFPADAEEEEEIRELLQGFSCYPIFCPEKEMQECFSFCDFVLRPLLHNVLSTEQQQQQQQLSSEQLWGSYLFINKLFASQVTLQMHETDIVWIHDFQLLIAPMYITRRNRTANIGLFLHVPFPSSEIFRCLPYREEILRGMLCADLIGFHFFEYARHFLVTCRRLLGLEFSFRRGGLLAIDFGGRSVFVRVGHVHIMYNNLQQALLDANCSAAAEAIRSRHPGKFIFGSVDRCEPLAGLQLKIAAFERFLECYEYARGEVVLIQYAYPVRSWGRSDAAALASRLQRQVEEVNAKYSALGRGDHIELLIKEVEWHERCSLFTAADCLLDSCIREGLNLNPFEYLCCRNDLRPTAAILSEFTGCSRALASPIRVNPWNCDAMAAAMDAAVSGRETMQVAVGRDQTHLQHNNTLNWAEEFVLDLARARKSADLVYLDTSLVMTAFRNSRHRVFFFDCEGTLAPDQRRLAMMQKNGEELFAAGRPPSGQVQRCLKALLQNPKNTVVILSGRDRSLLEDWFRDVKGIGLCAEHGYYYRLDKLTGDEWGCMCPDADFTWKSVAVELMLQYVKRTQGSFIENKGSALVFQYRDADPDFGQLQAKDLSSHLSELLFGYPVTVVSGKGYVEVKLLGVNKGKAVERILQTLSTLHGDIDFVFCIGDDRSDEDMFAVINSWTSGDGRCLPNRQGPNSSSLITHTGREQRPTSHQLQRGSVSVSSLLGLLSSFLRPWTD</sequence>
<dbReference type="CDD" id="cd05467">
    <property type="entry name" value="CBM20"/>
    <property type="match status" value="1"/>
</dbReference>
<dbReference type="Proteomes" id="UP000030763">
    <property type="component" value="Unassembled WGS sequence"/>
</dbReference>
<dbReference type="InterPro" id="IPR013783">
    <property type="entry name" value="Ig-like_fold"/>
</dbReference>
<dbReference type="EMBL" id="HG722018">
    <property type="protein sequence ID" value="CDJ61145.1"/>
    <property type="molecule type" value="Genomic_DNA"/>
</dbReference>
<dbReference type="NCBIfam" id="TIGR00685">
    <property type="entry name" value="T6PP"/>
    <property type="match status" value="1"/>
</dbReference>
<dbReference type="InterPro" id="IPR013784">
    <property type="entry name" value="Carb-bd-like_fold"/>
</dbReference>
<proteinExistence type="inferred from homology"/>
<dbReference type="Gene3D" id="3.40.50.2000">
    <property type="entry name" value="Glycogen Phosphorylase B"/>
    <property type="match status" value="2"/>
</dbReference>